<sequence length="782" mass="87000">MQETKDFKDNVPLEFSVAPVFSHSDKDQSSSIMEAKLNDTTVQSLDSGIINSPSIQLNDTSDGSIAPSGDLYVLKPNKQGNIESKIIARLSPEDDDIPTILSPNPIIAKVPMYFDKTPICTEHSRQPNNSVMNGQIDTKAPFDSVKSAVSKFGGIVDWKAHRVQTKERRKFIEQELEKALEEIPLYKKQSEAAEDAKFQVLKELDSTERLVEELKLNLERAFTEEQEAKQDSELAKLRVEELEKGIADEASFAAKAQLEVSRARHAAAASELKIVKDELEQLQKNYALLVAEKDAAVKKAEETISASKEVEKSVEVLTVELITAKESLESAHAAHLEAEECRIGAVMAKEENTLNWEKELKRAEEELEKLNERFLLAKDLKLKLDTATTLLEDLKAELTAYMESKIKQETEEGNLRDALVRPEKKTRDDVQVAAVSAEKELGEVKLSIEKAAAEVSCLNVASMALKSELEKEKSELAAIQQREGMASIVVASLEAELNRMKSEMARVGMEKEEKEKMVELPEQLQEAAQEVDGARALAQMAREVLQRAKGEAEQAKAEASTVKSRLSAALKEIEAAKASEKLARVAINALQESDLSENSPTGITLSLEEYYDLSKRAHEAEEQAKMRVADAISQIEVAKESESRILNKLEEVNHEMAERKDALKTALQKSEIAERGKLGVEQELRKWRATLEQRRKAGESVANQSRSPETSYVGKKEIENIIVKSDASSLHQRSSPRAYTSSNAETDSSPDVKVTKKKKKSLLPRLFMFLGKKKSLASKKSM</sequence>
<keyword evidence="6" id="KW-1185">Reference proteome</keyword>
<dbReference type="GO" id="GO:0009903">
    <property type="term" value="P:chloroplast avoidance movement"/>
    <property type="evidence" value="ECO:0007669"/>
    <property type="project" value="TreeGrafter"/>
</dbReference>
<proteinExistence type="inferred from homology"/>
<accession>A0A8S0UBY7</accession>
<dbReference type="Gramene" id="OE9A059263T2">
    <property type="protein sequence ID" value="OE9A059263C2"/>
    <property type="gene ID" value="OE9A059263"/>
</dbReference>
<feature type="coiled-coil region" evidence="3">
    <location>
        <begin position="346"/>
        <end position="572"/>
    </location>
</feature>
<evidence type="ECO:0000256" key="3">
    <source>
        <dbReference type="SAM" id="Coils"/>
    </source>
</evidence>
<feature type="compositionally biased region" description="Polar residues" evidence="4">
    <location>
        <begin position="726"/>
        <end position="749"/>
    </location>
</feature>
<dbReference type="GO" id="GO:0009904">
    <property type="term" value="P:chloroplast accumulation movement"/>
    <property type="evidence" value="ECO:0007669"/>
    <property type="project" value="TreeGrafter"/>
</dbReference>
<comment type="caution">
    <text evidence="5">The sequence shown here is derived from an EMBL/GenBank/DDBJ whole genome shotgun (WGS) entry which is preliminary data.</text>
</comment>
<evidence type="ECO:0000256" key="2">
    <source>
        <dbReference type="ARBA" id="ARBA00023054"/>
    </source>
</evidence>
<dbReference type="Gramene" id="OE9A059263T4">
    <property type="protein sequence ID" value="OE9A059263C4"/>
    <property type="gene ID" value="OE9A059263"/>
</dbReference>
<dbReference type="PANTHER" id="PTHR32054">
    <property type="entry name" value="HEAVY CHAIN, PUTATIVE, EXPRESSED-RELATED-RELATED"/>
    <property type="match status" value="1"/>
</dbReference>
<dbReference type="EMBL" id="CACTIH010007593">
    <property type="protein sequence ID" value="CAA3016123.1"/>
    <property type="molecule type" value="Genomic_DNA"/>
</dbReference>
<dbReference type="Gramene" id="OE9A059263T1">
    <property type="protein sequence ID" value="OE9A059263C1"/>
    <property type="gene ID" value="OE9A059263"/>
</dbReference>
<dbReference type="Proteomes" id="UP000594638">
    <property type="component" value="Unassembled WGS sequence"/>
</dbReference>
<dbReference type="GO" id="GO:0005829">
    <property type="term" value="C:cytosol"/>
    <property type="evidence" value="ECO:0007669"/>
    <property type="project" value="TreeGrafter"/>
</dbReference>
<dbReference type="PANTHER" id="PTHR32054:SF31">
    <property type="entry name" value="PROTEIN WEAK CHLOROPLAST MOVEMENT UNDER BLUE LIGHT 1"/>
    <property type="match status" value="1"/>
</dbReference>
<evidence type="ECO:0000313" key="5">
    <source>
        <dbReference type="EMBL" id="CAA3016123.1"/>
    </source>
</evidence>
<evidence type="ECO:0000256" key="4">
    <source>
        <dbReference type="SAM" id="MobiDB-lite"/>
    </source>
</evidence>
<keyword evidence="2 3" id="KW-0175">Coiled coil</keyword>
<feature type="region of interest" description="Disordered" evidence="4">
    <location>
        <begin position="695"/>
        <end position="714"/>
    </location>
</feature>
<dbReference type="InterPro" id="IPR008545">
    <property type="entry name" value="Web"/>
</dbReference>
<dbReference type="Pfam" id="PF05701">
    <property type="entry name" value="WEMBL"/>
    <property type="match status" value="1"/>
</dbReference>
<organism evidence="5 6">
    <name type="scientific">Olea europaea subsp. europaea</name>
    <dbReference type="NCBI Taxonomy" id="158383"/>
    <lineage>
        <taxon>Eukaryota</taxon>
        <taxon>Viridiplantae</taxon>
        <taxon>Streptophyta</taxon>
        <taxon>Embryophyta</taxon>
        <taxon>Tracheophyta</taxon>
        <taxon>Spermatophyta</taxon>
        <taxon>Magnoliopsida</taxon>
        <taxon>eudicotyledons</taxon>
        <taxon>Gunneridae</taxon>
        <taxon>Pentapetalae</taxon>
        <taxon>asterids</taxon>
        <taxon>lamiids</taxon>
        <taxon>Lamiales</taxon>
        <taxon>Oleaceae</taxon>
        <taxon>Oleeae</taxon>
        <taxon>Olea</taxon>
    </lineage>
</organism>
<feature type="region of interest" description="Disordered" evidence="4">
    <location>
        <begin position="724"/>
        <end position="758"/>
    </location>
</feature>
<dbReference type="OrthoDB" id="1931671at2759"/>
<evidence type="ECO:0000256" key="1">
    <source>
        <dbReference type="ARBA" id="ARBA00005485"/>
    </source>
</evidence>
<dbReference type="Gramene" id="OE9A059263T3">
    <property type="protein sequence ID" value="OE9A059263C3"/>
    <property type="gene ID" value="OE9A059263"/>
</dbReference>
<comment type="similarity">
    <text evidence="1">Belongs to the WEB family.</text>
</comment>
<evidence type="ECO:0000313" key="6">
    <source>
        <dbReference type="Proteomes" id="UP000594638"/>
    </source>
</evidence>
<feature type="compositionally biased region" description="Polar residues" evidence="4">
    <location>
        <begin position="701"/>
        <end position="710"/>
    </location>
</feature>
<dbReference type="AlphaFoldDB" id="A0A8S0UBY7"/>
<name>A0A8S0UBY7_OLEEU</name>
<feature type="coiled-coil region" evidence="3">
    <location>
        <begin position="162"/>
        <end position="299"/>
    </location>
</feature>
<evidence type="ECO:0008006" key="7">
    <source>
        <dbReference type="Google" id="ProtNLM"/>
    </source>
</evidence>
<protein>
    <recommendedName>
        <fullName evidence="7">Protein WEAK CHLOROPLAST MOVEMENT UNDER BLUE LIGHT 1-like</fullName>
    </recommendedName>
</protein>
<gene>
    <name evidence="5" type="ORF">OLEA9_A059263</name>
</gene>
<reference evidence="5 6" key="1">
    <citation type="submission" date="2019-12" db="EMBL/GenBank/DDBJ databases">
        <authorList>
            <person name="Alioto T."/>
            <person name="Alioto T."/>
            <person name="Gomez Garrido J."/>
        </authorList>
    </citation>
    <scope>NUCLEOTIDE SEQUENCE [LARGE SCALE GENOMIC DNA]</scope>
</reference>